<dbReference type="GO" id="GO:0004252">
    <property type="term" value="F:serine-type endopeptidase activity"/>
    <property type="evidence" value="ECO:0007669"/>
    <property type="project" value="InterPro"/>
</dbReference>
<evidence type="ECO:0000256" key="2">
    <source>
        <dbReference type="ARBA" id="ARBA00022729"/>
    </source>
</evidence>
<organism evidence="4 5">
    <name type="scientific">Cinnamomum micranthum f. kanehirae</name>
    <dbReference type="NCBI Taxonomy" id="337451"/>
    <lineage>
        <taxon>Eukaryota</taxon>
        <taxon>Viridiplantae</taxon>
        <taxon>Streptophyta</taxon>
        <taxon>Embryophyta</taxon>
        <taxon>Tracheophyta</taxon>
        <taxon>Spermatophyta</taxon>
        <taxon>Magnoliopsida</taxon>
        <taxon>Magnoliidae</taxon>
        <taxon>Laurales</taxon>
        <taxon>Lauraceae</taxon>
        <taxon>Cinnamomum</taxon>
    </lineage>
</organism>
<dbReference type="InterPro" id="IPR045051">
    <property type="entry name" value="SBT"/>
</dbReference>
<dbReference type="AlphaFoldDB" id="A0A3S3N3P6"/>
<evidence type="ECO:0000313" key="4">
    <source>
        <dbReference type="EMBL" id="RWR84837.1"/>
    </source>
</evidence>
<dbReference type="OrthoDB" id="2014869at2759"/>
<comment type="caution">
    <text evidence="4">The sequence shown here is derived from an EMBL/GenBank/DDBJ whole genome shotgun (WGS) entry which is preliminary data.</text>
</comment>
<accession>A0A3S3N3P6</accession>
<keyword evidence="2" id="KW-0732">Signal</keyword>
<feature type="domain" description="Inhibitor I9" evidence="3">
    <location>
        <begin position="13"/>
        <end position="49"/>
    </location>
</feature>
<evidence type="ECO:0000256" key="1">
    <source>
        <dbReference type="ARBA" id="ARBA00011073"/>
    </source>
</evidence>
<dbReference type="Gene3D" id="3.30.70.80">
    <property type="entry name" value="Peptidase S8 propeptide/proteinase inhibitor I9"/>
    <property type="match status" value="1"/>
</dbReference>
<gene>
    <name evidence="4" type="ORF">CKAN_01366700</name>
</gene>
<dbReference type="InterPro" id="IPR036852">
    <property type="entry name" value="Peptidase_S8/S53_dom_sf"/>
</dbReference>
<evidence type="ECO:0000259" key="3">
    <source>
        <dbReference type="Pfam" id="PF05922"/>
    </source>
</evidence>
<dbReference type="InterPro" id="IPR010259">
    <property type="entry name" value="S8pro/Inhibitor_I9"/>
</dbReference>
<dbReference type="InterPro" id="IPR037045">
    <property type="entry name" value="S8pro/Inhibitor_I9_sf"/>
</dbReference>
<protein>
    <submittedName>
        <fullName evidence="4">Peptidase S8/S53 domain-containing protein</fullName>
    </submittedName>
</protein>
<dbReference type="Proteomes" id="UP000283530">
    <property type="component" value="Unassembled WGS sequence"/>
</dbReference>
<dbReference type="SUPFAM" id="SSF52743">
    <property type="entry name" value="Subtilisin-like"/>
    <property type="match status" value="1"/>
</dbReference>
<evidence type="ECO:0000313" key="5">
    <source>
        <dbReference type="Proteomes" id="UP000283530"/>
    </source>
</evidence>
<dbReference type="Gene3D" id="3.40.50.200">
    <property type="entry name" value="Peptidase S8/S53 domain"/>
    <property type="match status" value="1"/>
</dbReference>
<comment type="similarity">
    <text evidence="1">Belongs to the peptidase S8 family.</text>
</comment>
<dbReference type="Pfam" id="PF05922">
    <property type="entry name" value="Inhibitor_I9"/>
    <property type="match status" value="1"/>
</dbReference>
<dbReference type="GO" id="GO:0006508">
    <property type="term" value="P:proteolysis"/>
    <property type="evidence" value="ECO:0007669"/>
    <property type="project" value="InterPro"/>
</dbReference>
<reference evidence="4 5" key="1">
    <citation type="journal article" date="2019" name="Nat. Plants">
        <title>Stout camphor tree genome fills gaps in understanding of flowering plant genome evolution.</title>
        <authorList>
            <person name="Chaw S.M."/>
            <person name="Liu Y.C."/>
            <person name="Wu Y.W."/>
            <person name="Wang H.Y."/>
            <person name="Lin C.I."/>
            <person name="Wu C.S."/>
            <person name="Ke H.M."/>
            <person name="Chang L.Y."/>
            <person name="Hsu C.Y."/>
            <person name="Yang H.T."/>
            <person name="Sudianto E."/>
            <person name="Hsu M.H."/>
            <person name="Wu K.P."/>
            <person name="Wang L.N."/>
            <person name="Leebens-Mack J.H."/>
            <person name="Tsai I.J."/>
        </authorList>
    </citation>
    <scope>NUCLEOTIDE SEQUENCE [LARGE SCALE GENOMIC DNA]</scope>
    <source>
        <strain evidence="5">cv. Chaw 1501</strain>
        <tissue evidence="4">Young leaves</tissue>
    </source>
</reference>
<dbReference type="PANTHER" id="PTHR10795">
    <property type="entry name" value="PROPROTEIN CONVERTASE SUBTILISIN/KEXIN"/>
    <property type="match status" value="1"/>
</dbReference>
<name>A0A3S3N3P6_9MAGN</name>
<dbReference type="STRING" id="337451.A0A3S3N3P6"/>
<proteinExistence type="inferred from homology"/>
<sequence length="174" mass="19820">MFILLTSCNFYDSEEKAKGAILYSYTRHINGFSAVLDEEEAIELSSTEEKKSFQTSSFHCILPLLTFRHFLIFTVENPEVKSIFLNKGRKLHTTRSWEFLGLERDGRTLEGSLWQKAKFGKDVIIGNLDTGVWPESESFRDEGMGPVPSKWKGICQNDTKGGVSCNRSALFYPF</sequence>
<dbReference type="EMBL" id="QPKB01000005">
    <property type="protein sequence ID" value="RWR84837.1"/>
    <property type="molecule type" value="Genomic_DNA"/>
</dbReference>
<keyword evidence="5" id="KW-1185">Reference proteome</keyword>